<dbReference type="EMBL" id="AWVJ01000169">
    <property type="protein sequence ID" value="ERK42671.1"/>
    <property type="molecule type" value="Genomic_DNA"/>
</dbReference>
<proteinExistence type="predicted"/>
<evidence type="ECO:0000313" key="2">
    <source>
        <dbReference type="Proteomes" id="UP000016608"/>
    </source>
</evidence>
<evidence type="ECO:0000313" key="1">
    <source>
        <dbReference type="EMBL" id="ERK42671.1"/>
    </source>
</evidence>
<reference evidence="1 2" key="1">
    <citation type="submission" date="2013-06" db="EMBL/GenBank/DDBJ databases">
        <authorList>
            <person name="Weinstock G."/>
            <person name="Sodergren E."/>
            <person name="Lobos E.A."/>
            <person name="Fulton L."/>
            <person name="Fulton R."/>
            <person name="Courtney L."/>
            <person name="Fronick C."/>
            <person name="O'Laughlin M."/>
            <person name="Godfrey J."/>
            <person name="Wilson R.M."/>
            <person name="Miner T."/>
            <person name="Farmer C."/>
            <person name="Delehaunty K."/>
            <person name="Cordes M."/>
            <person name="Minx P."/>
            <person name="Tomlinson C."/>
            <person name="Chen J."/>
            <person name="Wollam A."/>
            <person name="Pepin K.H."/>
            <person name="Bhonagiri V."/>
            <person name="Zhang X."/>
            <person name="Warren W."/>
            <person name="Mitreva M."/>
            <person name="Mardis E.R."/>
            <person name="Wilson R.K."/>
        </authorList>
    </citation>
    <scope>NUCLEOTIDE SEQUENCE [LARGE SCALE GENOMIC DNA]</scope>
    <source>
        <strain evidence="1 2">ATCC 29099</strain>
    </source>
</reference>
<dbReference type="AlphaFoldDB" id="U2PEX6"/>
<comment type="caution">
    <text evidence="1">The sequence shown here is derived from an EMBL/GenBank/DDBJ whole genome shotgun (WGS) entry which is preliminary data.</text>
</comment>
<name>U2PEX6_EUBRA</name>
<keyword evidence="2" id="KW-1185">Reference proteome</keyword>
<organism evidence="1 2">
    <name type="scientific">Eubacterium ramulus ATCC 29099</name>
    <dbReference type="NCBI Taxonomy" id="1256908"/>
    <lineage>
        <taxon>Bacteria</taxon>
        <taxon>Bacillati</taxon>
        <taxon>Bacillota</taxon>
        <taxon>Clostridia</taxon>
        <taxon>Eubacteriales</taxon>
        <taxon>Eubacteriaceae</taxon>
        <taxon>Eubacterium</taxon>
    </lineage>
</organism>
<accession>U2PEX6</accession>
<dbReference type="HOGENOM" id="CLU_3043526_0_0_9"/>
<dbReference type="Proteomes" id="UP000016608">
    <property type="component" value="Unassembled WGS sequence"/>
</dbReference>
<sequence length="54" mass="6433">MWDRVCDSAQCRLDIFFIENGSFLQKLSVFDKIIVNLALRAESRKKKMYTKIMM</sequence>
<gene>
    <name evidence="1" type="ORF">HMPREF0373_02775</name>
</gene>
<protein>
    <submittedName>
        <fullName evidence="1">Uncharacterized protein</fullName>
    </submittedName>
</protein>